<feature type="transmembrane region" description="Helical" evidence="1">
    <location>
        <begin position="154"/>
        <end position="171"/>
    </location>
</feature>
<dbReference type="STRING" id="1406840.Q763_15785"/>
<keyword evidence="1" id="KW-0812">Transmembrane</keyword>
<dbReference type="EMBL" id="JRLV01000023">
    <property type="protein sequence ID" value="KGO78973.1"/>
    <property type="molecule type" value="Genomic_DNA"/>
</dbReference>
<accession>A0A0A2LIF1</accession>
<evidence type="ECO:0000313" key="3">
    <source>
        <dbReference type="Proteomes" id="UP000030129"/>
    </source>
</evidence>
<keyword evidence="3" id="KW-1185">Reference proteome</keyword>
<protein>
    <submittedName>
        <fullName evidence="2">Uncharacterized protein</fullName>
    </submittedName>
</protein>
<dbReference type="Proteomes" id="UP000030129">
    <property type="component" value="Unassembled WGS sequence"/>
</dbReference>
<evidence type="ECO:0000256" key="1">
    <source>
        <dbReference type="SAM" id="Phobius"/>
    </source>
</evidence>
<dbReference type="AlphaFoldDB" id="A0A0A2LIF1"/>
<sequence length="235" mass="27091">MREINIKLLLPYNWGHIRKIKIYDNKKQLITKIMHGEELTLNIDSDIEEVIIKLDFYKSVIKIPKNEKVYLGLYMDFRDRFPFKYLDTLKRKCLTGRFMTEEEYENFNLSFYAESFRWVPKAGIDKPTVFLGLLLSVAIVALSIIQQHNPYQDIVFFIGASGTISLALLYFEKDKVELYDYRNRMIASGCSFILAGLLASSSLSAGALLVILGFTFILRSIAGVKRLFNSANLTR</sequence>
<dbReference type="RefSeq" id="WP_035135931.1">
    <property type="nucleotide sequence ID" value="NZ_JRLV01000023.1"/>
</dbReference>
<gene>
    <name evidence="2" type="ORF">Q763_15785</name>
</gene>
<keyword evidence="1" id="KW-1133">Transmembrane helix</keyword>
<dbReference type="eggNOG" id="ENOG50343PX">
    <property type="taxonomic scope" value="Bacteria"/>
</dbReference>
<keyword evidence="1" id="KW-0472">Membrane</keyword>
<organism evidence="2 3">
    <name type="scientific">Flavobacterium beibuense F44-8</name>
    <dbReference type="NCBI Taxonomy" id="1406840"/>
    <lineage>
        <taxon>Bacteria</taxon>
        <taxon>Pseudomonadati</taxon>
        <taxon>Bacteroidota</taxon>
        <taxon>Flavobacteriia</taxon>
        <taxon>Flavobacteriales</taxon>
        <taxon>Flavobacteriaceae</taxon>
        <taxon>Flavobacterium</taxon>
    </lineage>
</organism>
<reference evidence="2 3" key="1">
    <citation type="submission" date="2013-09" db="EMBL/GenBank/DDBJ databases">
        <authorList>
            <person name="Zeng Z."/>
            <person name="Chen C."/>
        </authorList>
    </citation>
    <scope>NUCLEOTIDE SEQUENCE [LARGE SCALE GENOMIC DNA]</scope>
    <source>
        <strain evidence="2 3">F44-8</strain>
    </source>
</reference>
<evidence type="ECO:0000313" key="2">
    <source>
        <dbReference type="EMBL" id="KGO78973.1"/>
    </source>
</evidence>
<feature type="transmembrane region" description="Helical" evidence="1">
    <location>
        <begin position="129"/>
        <end position="148"/>
    </location>
</feature>
<name>A0A0A2LIF1_9FLAO</name>
<proteinExistence type="predicted"/>
<feature type="transmembrane region" description="Helical" evidence="1">
    <location>
        <begin position="192"/>
        <end position="218"/>
    </location>
</feature>
<comment type="caution">
    <text evidence="2">The sequence shown here is derived from an EMBL/GenBank/DDBJ whole genome shotgun (WGS) entry which is preliminary data.</text>
</comment>